<evidence type="ECO:0000313" key="17">
    <source>
        <dbReference type="Proteomes" id="UP000193200"/>
    </source>
</evidence>
<evidence type="ECO:0000313" key="16">
    <source>
        <dbReference type="EMBL" id="SLN33856.1"/>
    </source>
</evidence>
<dbReference type="Pfam" id="PF00430">
    <property type="entry name" value="ATP-synt_B"/>
    <property type="match status" value="1"/>
</dbReference>
<dbReference type="RefSeq" id="WP_085882533.1">
    <property type="nucleotide sequence ID" value="NZ_FWFR01000001.1"/>
</dbReference>
<keyword evidence="15" id="KW-0175">Coiled coil</keyword>
<dbReference type="OrthoDB" id="9805716at2"/>
<comment type="function">
    <text evidence="10 13">F(1)F(0) ATP synthase produces ATP from ADP in the presence of a proton or sodium gradient. F-type ATPases consist of two structural domains, F(1) containing the extramembraneous catalytic core and F(0) containing the membrane proton channel, linked together by a central stalk and a peripheral stalk. During catalysis, ATP synthesis in the catalytic domain of F(1) is coupled via a rotary mechanism of the central stalk subunits to proton translocation.</text>
</comment>
<comment type="similarity">
    <text evidence="1 13 14">Belongs to the ATPase B chain family.</text>
</comment>
<organism evidence="16 17">
    <name type="scientific">Oceanibacterium hippocampi</name>
    <dbReference type="NCBI Taxonomy" id="745714"/>
    <lineage>
        <taxon>Bacteria</taxon>
        <taxon>Pseudomonadati</taxon>
        <taxon>Pseudomonadota</taxon>
        <taxon>Alphaproteobacteria</taxon>
        <taxon>Sneathiellales</taxon>
        <taxon>Sneathiellaceae</taxon>
        <taxon>Oceanibacterium</taxon>
    </lineage>
</organism>
<dbReference type="GO" id="GO:0012505">
    <property type="term" value="C:endomembrane system"/>
    <property type="evidence" value="ECO:0007669"/>
    <property type="project" value="UniProtKB-SubCell"/>
</dbReference>
<dbReference type="CDD" id="cd06503">
    <property type="entry name" value="ATP-synt_Fo_b"/>
    <property type="match status" value="1"/>
</dbReference>
<evidence type="ECO:0000256" key="13">
    <source>
        <dbReference type="HAMAP-Rule" id="MF_01398"/>
    </source>
</evidence>
<dbReference type="InterPro" id="IPR050059">
    <property type="entry name" value="ATP_synthase_B_chain"/>
</dbReference>
<dbReference type="InterPro" id="IPR002146">
    <property type="entry name" value="ATP_synth_b/b'su_bac/chlpt"/>
</dbReference>
<evidence type="ECO:0000256" key="4">
    <source>
        <dbReference type="ARBA" id="ARBA00022692"/>
    </source>
</evidence>
<dbReference type="GO" id="GO:0045259">
    <property type="term" value="C:proton-transporting ATP synthase complex"/>
    <property type="evidence" value="ECO:0007669"/>
    <property type="project" value="UniProtKB-KW"/>
</dbReference>
<keyword evidence="6 13" id="KW-1133">Transmembrane helix</keyword>
<comment type="subunit">
    <text evidence="13">F-type ATPases have 2 components, F(1) - the catalytic core - and F(0) - the membrane proton channel. F(1) has five subunits: alpha(3), beta(3), gamma(1), delta(1), epsilon(1). F(0) has three main subunits: a(1), b(2) and c(10-14). The alpha and beta chains form an alternating ring which encloses part of the gamma chain. F(1) is attached to F(0) by a central stalk formed by the gamma and epsilon chains, while a peripheral stalk is formed by the delta and b chains.</text>
</comment>
<proteinExistence type="inferred from homology"/>
<reference evidence="16 17" key="1">
    <citation type="submission" date="2017-03" db="EMBL/GenBank/DDBJ databases">
        <authorList>
            <person name="Afonso C.L."/>
            <person name="Miller P.J."/>
            <person name="Scott M.A."/>
            <person name="Spackman E."/>
            <person name="Goraichik I."/>
            <person name="Dimitrov K.M."/>
            <person name="Suarez D.L."/>
            <person name="Swayne D.E."/>
        </authorList>
    </citation>
    <scope>NUCLEOTIDE SEQUENCE [LARGE SCALE GENOMIC DNA]</scope>
    <source>
        <strain evidence="16 17">CECT 7691</strain>
    </source>
</reference>
<keyword evidence="3 13" id="KW-0138">CF(0)</keyword>
<dbReference type="PANTHER" id="PTHR33445:SF1">
    <property type="entry name" value="ATP SYNTHASE SUBUNIT B"/>
    <property type="match status" value="1"/>
</dbReference>
<protein>
    <recommendedName>
        <fullName evidence="13">ATP synthase subunit b</fullName>
    </recommendedName>
    <alternativeName>
        <fullName evidence="13">ATP synthase F(0) sector subunit b</fullName>
    </alternativeName>
    <alternativeName>
        <fullName evidence="13">ATPase subunit I</fullName>
    </alternativeName>
    <alternativeName>
        <fullName evidence="13">F-type ATPase subunit b</fullName>
        <shortName evidence="13">F-ATPase subunit b</shortName>
    </alternativeName>
</protein>
<dbReference type="Gene3D" id="6.10.250.1580">
    <property type="match status" value="1"/>
</dbReference>
<keyword evidence="17" id="KW-1185">Reference proteome</keyword>
<dbReference type="GO" id="GO:0005886">
    <property type="term" value="C:plasma membrane"/>
    <property type="evidence" value="ECO:0007669"/>
    <property type="project" value="UniProtKB-SubCell"/>
</dbReference>
<evidence type="ECO:0000256" key="11">
    <source>
        <dbReference type="ARBA" id="ARBA00025614"/>
    </source>
</evidence>
<keyword evidence="9 13" id="KW-0066">ATP synthesis</keyword>
<dbReference type="EMBL" id="FWFR01000001">
    <property type="protein sequence ID" value="SLN33856.1"/>
    <property type="molecule type" value="Genomic_DNA"/>
</dbReference>
<comment type="subcellular location">
    <subcellularLocation>
        <location evidence="13">Cell membrane</location>
        <topology evidence="13">Single-pass membrane protein</topology>
    </subcellularLocation>
    <subcellularLocation>
        <location evidence="12">Endomembrane system</location>
        <topology evidence="12">Single-pass membrane protein</topology>
    </subcellularLocation>
</comment>
<keyword evidence="5 13" id="KW-0375">Hydrogen ion transport</keyword>
<evidence type="ECO:0000256" key="1">
    <source>
        <dbReference type="ARBA" id="ARBA00005513"/>
    </source>
</evidence>
<accession>A0A1Y5S6Y6</accession>
<feature type="transmembrane region" description="Helical" evidence="13">
    <location>
        <begin position="12"/>
        <end position="32"/>
    </location>
</feature>
<keyword evidence="13" id="KW-1003">Cell membrane</keyword>
<dbReference type="HAMAP" id="MF_01398">
    <property type="entry name" value="ATP_synth_b_bprime"/>
    <property type="match status" value="1"/>
</dbReference>
<dbReference type="GO" id="GO:0046961">
    <property type="term" value="F:proton-transporting ATPase activity, rotational mechanism"/>
    <property type="evidence" value="ECO:0007669"/>
    <property type="project" value="TreeGrafter"/>
</dbReference>
<sequence>MPQLNFADYPPQLVWLAITFILLYLVMARVAIPRITQVLEERQNRVAHDVSEAERLKKDTDKAIAEYEAALAEARSKASTIGADLRAELAAQDAERTASIDEQIAADMQKAEKRIAAAKADALGNIGEIAGDGAREVVRKIIGVEAGEDRVAAALQAELQESR</sequence>
<evidence type="ECO:0000256" key="12">
    <source>
        <dbReference type="ARBA" id="ARBA00037847"/>
    </source>
</evidence>
<feature type="coiled-coil region" evidence="15">
    <location>
        <begin position="50"/>
        <end position="77"/>
    </location>
</feature>
<comment type="function">
    <text evidence="11">Component of the F(0) channel, it forms part of the peripheral stalk, linking F(1) to F(0). The b'-subunit is a diverged and duplicated form of b found in plants and photosynthetic bacteria.</text>
</comment>
<evidence type="ECO:0000256" key="10">
    <source>
        <dbReference type="ARBA" id="ARBA00025198"/>
    </source>
</evidence>
<keyword evidence="2 13" id="KW-0813">Transport</keyword>
<gene>
    <name evidence="16" type="primary">atpF2</name>
    <name evidence="13" type="synonym">atpF</name>
    <name evidence="16" type="ORF">OCH7691_01304</name>
</gene>
<evidence type="ECO:0000256" key="2">
    <source>
        <dbReference type="ARBA" id="ARBA00022448"/>
    </source>
</evidence>
<keyword evidence="7 13" id="KW-0406">Ion transport</keyword>
<evidence type="ECO:0000256" key="5">
    <source>
        <dbReference type="ARBA" id="ARBA00022781"/>
    </source>
</evidence>
<dbReference type="Proteomes" id="UP000193200">
    <property type="component" value="Unassembled WGS sequence"/>
</dbReference>
<dbReference type="PANTHER" id="PTHR33445">
    <property type="entry name" value="ATP SYNTHASE SUBUNIT B', CHLOROPLASTIC"/>
    <property type="match status" value="1"/>
</dbReference>
<evidence type="ECO:0000256" key="9">
    <source>
        <dbReference type="ARBA" id="ARBA00023310"/>
    </source>
</evidence>
<keyword evidence="8 13" id="KW-0472">Membrane</keyword>
<evidence type="ECO:0000256" key="14">
    <source>
        <dbReference type="RuleBase" id="RU003848"/>
    </source>
</evidence>
<dbReference type="GO" id="GO:0046933">
    <property type="term" value="F:proton-transporting ATP synthase activity, rotational mechanism"/>
    <property type="evidence" value="ECO:0007669"/>
    <property type="project" value="UniProtKB-UniRule"/>
</dbReference>
<name>A0A1Y5S6Y6_9PROT</name>
<dbReference type="InParanoid" id="A0A1Y5S6Y6"/>
<evidence type="ECO:0000256" key="6">
    <source>
        <dbReference type="ARBA" id="ARBA00022989"/>
    </source>
</evidence>
<evidence type="ECO:0000256" key="7">
    <source>
        <dbReference type="ARBA" id="ARBA00023065"/>
    </source>
</evidence>
<evidence type="ECO:0000256" key="8">
    <source>
        <dbReference type="ARBA" id="ARBA00023136"/>
    </source>
</evidence>
<keyword evidence="4 13" id="KW-0812">Transmembrane</keyword>
<evidence type="ECO:0000256" key="15">
    <source>
        <dbReference type="SAM" id="Coils"/>
    </source>
</evidence>
<dbReference type="AlphaFoldDB" id="A0A1Y5S6Y6"/>
<evidence type="ECO:0000256" key="3">
    <source>
        <dbReference type="ARBA" id="ARBA00022547"/>
    </source>
</evidence>